<dbReference type="GO" id="GO:0005737">
    <property type="term" value="C:cytoplasm"/>
    <property type="evidence" value="ECO:0007669"/>
    <property type="project" value="TreeGrafter"/>
</dbReference>
<feature type="region of interest" description="Disordered" evidence="3">
    <location>
        <begin position="1"/>
        <end position="192"/>
    </location>
</feature>
<proteinExistence type="predicted"/>
<dbReference type="InterPro" id="IPR032675">
    <property type="entry name" value="LRR_dom_sf"/>
</dbReference>
<dbReference type="SMART" id="SM00369">
    <property type="entry name" value="LRR_TYP"/>
    <property type="match status" value="2"/>
</dbReference>
<accession>A0AA38RZI8</accession>
<dbReference type="InterPro" id="IPR001611">
    <property type="entry name" value="Leu-rich_rpt"/>
</dbReference>
<evidence type="ECO:0000313" key="5">
    <source>
        <dbReference type="Proteomes" id="UP001174691"/>
    </source>
</evidence>
<name>A0AA38RZI8_9PEZI</name>
<keyword evidence="5" id="KW-1185">Reference proteome</keyword>
<dbReference type="AlphaFoldDB" id="A0AA38RZI8"/>
<keyword evidence="2" id="KW-0677">Repeat</keyword>
<evidence type="ECO:0000256" key="1">
    <source>
        <dbReference type="ARBA" id="ARBA00022614"/>
    </source>
</evidence>
<evidence type="ECO:0000256" key="2">
    <source>
        <dbReference type="ARBA" id="ARBA00022737"/>
    </source>
</evidence>
<protein>
    <recommendedName>
        <fullName evidence="6">Leucine rich repeat domain-containing protein</fullName>
    </recommendedName>
</protein>
<feature type="compositionally biased region" description="Acidic residues" evidence="3">
    <location>
        <begin position="89"/>
        <end position="100"/>
    </location>
</feature>
<gene>
    <name evidence="4" type="ORF">NKR19_g2048</name>
</gene>
<dbReference type="InterPro" id="IPR003591">
    <property type="entry name" value="Leu-rich_rpt_typical-subtyp"/>
</dbReference>
<reference evidence="4" key="1">
    <citation type="submission" date="2022-07" db="EMBL/GenBank/DDBJ databases">
        <title>Fungi with potential for degradation of polypropylene.</title>
        <authorList>
            <person name="Gostincar C."/>
        </authorList>
    </citation>
    <scope>NUCLEOTIDE SEQUENCE</scope>
    <source>
        <strain evidence="4">EXF-13287</strain>
    </source>
</reference>
<feature type="compositionally biased region" description="Polar residues" evidence="3">
    <location>
        <begin position="141"/>
        <end position="164"/>
    </location>
</feature>
<dbReference type="PANTHER" id="PTHR48051">
    <property type="match status" value="1"/>
</dbReference>
<feature type="compositionally biased region" description="Polar residues" evidence="3">
    <location>
        <begin position="171"/>
        <end position="183"/>
    </location>
</feature>
<dbReference type="InterPro" id="IPR050216">
    <property type="entry name" value="LRR_domain-containing"/>
</dbReference>
<dbReference type="Proteomes" id="UP001174691">
    <property type="component" value="Unassembled WGS sequence"/>
</dbReference>
<dbReference type="EMBL" id="JANBVN010000020">
    <property type="protein sequence ID" value="KAJ9161653.1"/>
    <property type="molecule type" value="Genomic_DNA"/>
</dbReference>
<dbReference type="PROSITE" id="PS51450">
    <property type="entry name" value="LRR"/>
    <property type="match status" value="1"/>
</dbReference>
<sequence>MDTESDPFADEPTLPQLPTLPKDPSGHDTSGRKRAYPFRAPSTEGVPSSDIGVFSSDDDPALDNYVQARQKRRYRGTWYDHNRMMSDPVPDDDSSQEDVVPETPKAKARNRGSNEAGRKGASKTVGGAGHPPPTPPSSNPVQSHAFSPNRGFPSSQGFASSHTFSPGPRFASSQGLPSSQGYSTEPARKQSAVMQEIERRIDRGESVIDLTNMGLDDDSISLDTFRPLIDLRLVPRVKAQTLAGHSRDPLTMSKDGYLHRESPIVLIMAHNRLSRLPGTLFDIENLVELSLRHNQLTEVPPAIAKCRNLRSLNLSFNRLRWLPFELVQSLPRLRQLNIVGNDFYEPEPSSTDGWQFDYSDIPLSELPEHLRGEPHVTNRSMAWYVGRGPVQYTDTSGRTYSLFSVPTSGGERNQIPIPDPDEKTAPLSRYCGESQARPGSNQGYGSGRVPSLVELCARSLERSGRPEEFGDMSAEPDVLATVVAAAARSRYRGGRSCDVCRKAFVIPRTQWIEFFYRQRVPVTGDVGGIPETHTVMPSRSEILQNLIPCLRSGCSWRCVPYQTALRSGQMVPWKD</sequence>
<evidence type="ECO:0000256" key="3">
    <source>
        <dbReference type="SAM" id="MobiDB-lite"/>
    </source>
</evidence>
<dbReference type="Gene3D" id="3.80.10.10">
    <property type="entry name" value="Ribonuclease Inhibitor"/>
    <property type="match status" value="1"/>
</dbReference>
<evidence type="ECO:0000313" key="4">
    <source>
        <dbReference type="EMBL" id="KAJ9161653.1"/>
    </source>
</evidence>
<keyword evidence="1" id="KW-0433">Leucine-rich repeat</keyword>
<organism evidence="4 5">
    <name type="scientific">Coniochaeta hoffmannii</name>
    <dbReference type="NCBI Taxonomy" id="91930"/>
    <lineage>
        <taxon>Eukaryota</taxon>
        <taxon>Fungi</taxon>
        <taxon>Dikarya</taxon>
        <taxon>Ascomycota</taxon>
        <taxon>Pezizomycotina</taxon>
        <taxon>Sordariomycetes</taxon>
        <taxon>Sordariomycetidae</taxon>
        <taxon>Coniochaetales</taxon>
        <taxon>Coniochaetaceae</taxon>
        <taxon>Coniochaeta</taxon>
    </lineage>
</organism>
<dbReference type="SUPFAM" id="SSF52075">
    <property type="entry name" value="Outer arm dynein light chain 1"/>
    <property type="match status" value="1"/>
</dbReference>
<evidence type="ECO:0008006" key="6">
    <source>
        <dbReference type="Google" id="ProtNLM"/>
    </source>
</evidence>
<dbReference type="PANTHER" id="PTHR48051:SF54">
    <property type="entry name" value="LEUCINE-RICH REPEAT-CONTAINING PROTEIN"/>
    <property type="match status" value="1"/>
</dbReference>
<dbReference type="Pfam" id="PF13855">
    <property type="entry name" value="LRR_8"/>
    <property type="match status" value="1"/>
</dbReference>
<comment type="caution">
    <text evidence="4">The sequence shown here is derived from an EMBL/GenBank/DDBJ whole genome shotgun (WGS) entry which is preliminary data.</text>
</comment>